<dbReference type="Proteomes" id="UP000215148">
    <property type="component" value="Chromosome 1"/>
</dbReference>
<dbReference type="InterPro" id="IPR011250">
    <property type="entry name" value="OMP/PagP_B-barrel"/>
</dbReference>
<dbReference type="InterPro" id="IPR027385">
    <property type="entry name" value="Beta-barrel_OMP"/>
</dbReference>
<evidence type="ECO:0000259" key="2">
    <source>
        <dbReference type="Pfam" id="PF13505"/>
    </source>
</evidence>
<organism evidence="3 4">
    <name type="scientific">Vibrio qinghaiensis</name>
    <dbReference type="NCBI Taxonomy" id="2025808"/>
    <lineage>
        <taxon>Bacteria</taxon>
        <taxon>Pseudomonadati</taxon>
        <taxon>Pseudomonadota</taxon>
        <taxon>Gammaproteobacteria</taxon>
        <taxon>Vibrionales</taxon>
        <taxon>Vibrionaceae</taxon>
        <taxon>Vibrio</taxon>
    </lineage>
</organism>
<feature type="domain" description="Outer membrane protein beta-barrel" evidence="2">
    <location>
        <begin position="41"/>
        <end position="189"/>
    </location>
</feature>
<dbReference type="SUPFAM" id="SSF56925">
    <property type="entry name" value="OMPA-like"/>
    <property type="match status" value="1"/>
</dbReference>
<evidence type="ECO:0000256" key="1">
    <source>
        <dbReference type="ARBA" id="ARBA00022729"/>
    </source>
</evidence>
<evidence type="ECO:0000313" key="3">
    <source>
        <dbReference type="EMBL" id="ASU22664.1"/>
    </source>
</evidence>
<keyword evidence="4" id="KW-1185">Reference proteome</keyword>
<sequence>MKYLQESLVFRAQLWSYYHNNLIVKKWPRLIAMHQYNKVILIIGSLSAPYAQAQVIVSPFFGYTLGGEVADKAGNDYDLKASSSYGLAIETDYEKGRIGLFYATQNTAVETINADANIHYLHFQSSIYYPTSQQLTAYIGLGIGGSYADVDWAKDKYGFSSSLFGGFEYALTDNIALNSQVRWLGTSVDNETSATCTLPSSETCVIRFKSDWINQFSANIGLTVRF</sequence>
<reference evidence="3 4" key="1">
    <citation type="submission" date="2017-08" db="EMBL/GenBank/DDBJ databases">
        <title>The Vibrio qinghaiensis sp.-Q67 is a luminous bacteria isolated firstly from Qinghai lake, Qinghai province, China, which has been proved to be very sensitive to detect environmental and food pollutants. Therefore, complete genome analysis of V. qinghaiensis sp.-Q67 highlights the potential application of this strain on detection of hazards in the contaminated environments.</title>
        <authorList>
            <person name="Gong L."/>
        </authorList>
    </citation>
    <scope>NUCLEOTIDE SEQUENCE [LARGE SCALE GENOMIC DNA]</scope>
    <source>
        <strain evidence="3 4">Q67</strain>
    </source>
</reference>
<accession>A0A223MYN8</accession>
<name>A0A223MYN8_9VIBR</name>
<keyword evidence="1" id="KW-0732">Signal</keyword>
<protein>
    <recommendedName>
        <fullName evidence="2">Outer membrane protein beta-barrel domain-containing protein</fullName>
    </recommendedName>
</protein>
<dbReference type="Gene3D" id="2.40.160.20">
    <property type="match status" value="1"/>
</dbReference>
<gene>
    <name evidence="3" type="ORF">CCZ37_08675</name>
</gene>
<evidence type="ECO:0000313" key="4">
    <source>
        <dbReference type="Proteomes" id="UP000215148"/>
    </source>
</evidence>
<dbReference type="AlphaFoldDB" id="A0A223MYN8"/>
<dbReference type="EMBL" id="CP022741">
    <property type="protein sequence ID" value="ASU22664.1"/>
    <property type="molecule type" value="Genomic_DNA"/>
</dbReference>
<proteinExistence type="predicted"/>
<dbReference type="Pfam" id="PF13505">
    <property type="entry name" value="OMP_b-brl"/>
    <property type="match status" value="1"/>
</dbReference>
<dbReference type="KEGG" id="vqi:CCZ37_08675"/>